<dbReference type="Gene3D" id="3.40.1660.10">
    <property type="entry name" value="EreA-like (biosynthetic domain)"/>
    <property type="match status" value="1"/>
</dbReference>
<proteinExistence type="predicted"/>
<dbReference type="SUPFAM" id="SSF159501">
    <property type="entry name" value="EreA/ChaN-like"/>
    <property type="match status" value="1"/>
</dbReference>
<comment type="caution">
    <text evidence="2">The sequence shown here is derived from an EMBL/GenBank/DDBJ whole genome shotgun (WGS) entry which is preliminary data.</text>
</comment>
<keyword evidence="1" id="KW-0732">Signal</keyword>
<sequence>MKLLTCLTTLTLACNSAVAAETPIAPIAPTATTWQSWPLADADQLDDFSDLAPLGQALAGVQVLGLGEQTHGAHEEFAYKLRLLRYLHEKLGFDLLLLESGFYDIGRISAAMARGESLDDLAPGNVFFMYAKSAEGRDLLRYVDQRQRADRPLLLAGFDAQHSGALSGSELLPGLQAALLSLGHKTLAEGERWRRFSTLAAPLLAMNRALPSAPEQQAFFSHGQAIGAALCGASSGAAVDTPAWWCRVVDSLLAQAHSFWSQDQDYQRDNAMGANAIWLVEQLAKGRKAVIWAHTVHLARGFQRTPQHLQAGEVMHRRWGPRYQVLQFTAAAGQILDFRSMQPLTLPPVPAGGLEQQLIPQAKGRPLLVHASSAVNLPQFAYEYVERGTESFQQPGQLGRNWDWLIFLPRVSPVTMVR</sequence>
<evidence type="ECO:0000313" key="2">
    <source>
        <dbReference type="EMBL" id="MDT8998869.1"/>
    </source>
</evidence>
<dbReference type="Pfam" id="PF05139">
    <property type="entry name" value="Erythro_esteras"/>
    <property type="match status" value="1"/>
</dbReference>
<evidence type="ECO:0000256" key="1">
    <source>
        <dbReference type="SAM" id="SignalP"/>
    </source>
</evidence>
<dbReference type="PANTHER" id="PTHR31299">
    <property type="entry name" value="ESTERASE, PUTATIVE (AFU_ORTHOLOGUE AFUA_1G05850)-RELATED"/>
    <property type="match status" value="1"/>
</dbReference>
<dbReference type="InterPro" id="IPR007815">
    <property type="entry name" value="Emycin_Estase"/>
</dbReference>
<feature type="signal peptide" evidence="1">
    <location>
        <begin position="1"/>
        <end position="19"/>
    </location>
</feature>
<feature type="chain" id="PRO_5045607651" evidence="1">
    <location>
        <begin position="20"/>
        <end position="418"/>
    </location>
</feature>
<protein>
    <submittedName>
        <fullName evidence="2">Erythromycin esterase family protein</fullName>
    </submittedName>
</protein>
<dbReference type="EMBL" id="JAVXZY010000002">
    <property type="protein sequence ID" value="MDT8998869.1"/>
    <property type="molecule type" value="Genomic_DNA"/>
</dbReference>
<dbReference type="RefSeq" id="WP_315649370.1">
    <property type="nucleotide sequence ID" value="NZ_JAVXZY010000002.1"/>
</dbReference>
<dbReference type="InterPro" id="IPR052036">
    <property type="entry name" value="Hydrolase/PRTase-associated"/>
</dbReference>
<keyword evidence="3" id="KW-1185">Reference proteome</keyword>
<dbReference type="CDD" id="cd14728">
    <property type="entry name" value="Ere-like"/>
    <property type="match status" value="1"/>
</dbReference>
<dbReference type="Gene3D" id="3.30.1870.10">
    <property type="entry name" value="EreA-like, domain 2"/>
    <property type="match status" value="1"/>
</dbReference>
<reference evidence="2" key="1">
    <citation type="submission" date="2023-09" db="EMBL/GenBank/DDBJ databases">
        <title>Paucibacter sp. APW11 Genome sequencing and assembly.</title>
        <authorList>
            <person name="Kim I."/>
        </authorList>
    </citation>
    <scope>NUCLEOTIDE SEQUENCE</scope>
    <source>
        <strain evidence="2">APW11</strain>
    </source>
</reference>
<evidence type="ECO:0000313" key="3">
    <source>
        <dbReference type="Proteomes" id="UP001246372"/>
    </source>
</evidence>
<gene>
    <name evidence="2" type="ORF">RQP53_06270</name>
</gene>
<dbReference type="Proteomes" id="UP001246372">
    <property type="component" value="Unassembled WGS sequence"/>
</dbReference>
<name>A0ABU3P8H4_9BURK</name>
<accession>A0ABU3P8H4</accession>
<dbReference type="PANTHER" id="PTHR31299:SF0">
    <property type="entry name" value="ESTERASE, PUTATIVE (AFU_ORTHOLOGUE AFUA_1G05850)-RELATED"/>
    <property type="match status" value="1"/>
</dbReference>
<dbReference type="Gene3D" id="1.20.1440.30">
    <property type="entry name" value="Biosynthetic Protein domain"/>
    <property type="match status" value="1"/>
</dbReference>
<organism evidence="2 3">
    <name type="scientific">Roseateles aquae</name>
    <dbReference type="NCBI Taxonomy" id="3077235"/>
    <lineage>
        <taxon>Bacteria</taxon>
        <taxon>Pseudomonadati</taxon>
        <taxon>Pseudomonadota</taxon>
        <taxon>Betaproteobacteria</taxon>
        <taxon>Burkholderiales</taxon>
        <taxon>Sphaerotilaceae</taxon>
        <taxon>Roseateles</taxon>
    </lineage>
</organism>